<evidence type="ECO:0000256" key="1">
    <source>
        <dbReference type="SAM" id="MobiDB-lite"/>
    </source>
</evidence>
<dbReference type="Gene3D" id="2.40.10.120">
    <property type="match status" value="1"/>
</dbReference>
<feature type="region of interest" description="Disordered" evidence="1">
    <location>
        <begin position="85"/>
        <end position="109"/>
    </location>
</feature>
<dbReference type="InterPro" id="IPR009003">
    <property type="entry name" value="Peptidase_S1_PA"/>
</dbReference>
<evidence type="ECO:0000313" key="3">
    <source>
        <dbReference type="Proteomes" id="UP000229098"/>
    </source>
</evidence>
<feature type="region of interest" description="Disordered" evidence="1">
    <location>
        <begin position="36"/>
        <end position="72"/>
    </location>
</feature>
<organism evidence="2 3">
    <name type="scientific">Candidatus Ryanbacteria bacterium CG10_big_fil_rev_8_21_14_0_10_43_42</name>
    <dbReference type="NCBI Taxonomy" id="1974864"/>
    <lineage>
        <taxon>Bacteria</taxon>
        <taxon>Candidatus Ryaniibacteriota</taxon>
    </lineage>
</organism>
<dbReference type="SUPFAM" id="SSF50494">
    <property type="entry name" value="Trypsin-like serine proteases"/>
    <property type="match status" value="1"/>
</dbReference>
<dbReference type="AlphaFoldDB" id="A0A2M8KXI2"/>
<dbReference type="EMBL" id="PFEF01000005">
    <property type="protein sequence ID" value="PJE64639.1"/>
    <property type="molecule type" value="Genomic_DNA"/>
</dbReference>
<feature type="compositionally biased region" description="Polar residues" evidence="1">
    <location>
        <begin position="36"/>
        <end position="46"/>
    </location>
</feature>
<sequence length="345" mass="37060">MKYVGLFIVGGLIFAEAAVFLGVEIPFLSSVNMKHPSPSTATTIHNSFEESDTSITNTKPAEQSSFSDTKPEPAEIKDISFAENHTVTPSFTDTEPEKDTSPSKPVPTARIPQKELYNFGASHVVNLFCELGDREVAIATGVILNDAGYILTNAHVAYAENPKPCLIRRGSPAQNFAIAERIFIPSDFSGTSLAYANIVRDIAIWKITTFIGNNTLADLSPLEINPLYAPSINSPLSTFSYPAELLGSEAIVRHLHLSFSETIVRAQDAFIIESTQGIGSQKGSSGGIIINPFTGTFAGLIFAINEGESSSITERNLFSLTPLAIDATVRAETGKSLKEFLAGNP</sequence>
<proteinExistence type="predicted"/>
<protein>
    <recommendedName>
        <fullName evidence="4">Serine protease</fullName>
    </recommendedName>
</protein>
<name>A0A2M8KXI2_9BACT</name>
<reference evidence="3" key="1">
    <citation type="submission" date="2017-09" db="EMBL/GenBank/DDBJ databases">
        <title>Depth-based differentiation of microbial function through sediment-hosted aquifers and enrichment of novel symbionts in the deep terrestrial subsurface.</title>
        <authorList>
            <person name="Probst A.J."/>
            <person name="Ladd B."/>
            <person name="Jarett J.K."/>
            <person name="Geller-Mcgrath D.E."/>
            <person name="Sieber C.M.K."/>
            <person name="Emerson J.B."/>
            <person name="Anantharaman K."/>
            <person name="Thomas B.C."/>
            <person name="Malmstrom R."/>
            <person name="Stieglmeier M."/>
            <person name="Klingl A."/>
            <person name="Woyke T."/>
            <person name="Ryan C.M."/>
            <person name="Banfield J.F."/>
        </authorList>
    </citation>
    <scope>NUCLEOTIDE SEQUENCE [LARGE SCALE GENOMIC DNA]</scope>
</reference>
<feature type="compositionally biased region" description="Polar residues" evidence="1">
    <location>
        <begin position="53"/>
        <end position="68"/>
    </location>
</feature>
<gene>
    <name evidence="2" type="ORF">COU90_02245</name>
</gene>
<dbReference type="Proteomes" id="UP000229098">
    <property type="component" value="Unassembled WGS sequence"/>
</dbReference>
<comment type="caution">
    <text evidence="2">The sequence shown here is derived from an EMBL/GenBank/DDBJ whole genome shotgun (WGS) entry which is preliminary data.</text>
</comment>
<accession>A0A2M8KXI2</accession>
<evidence type="ECO:0008006" key="4">
    <source>
        <dbReference type="Google" id="ProtNLM"/>
    </source>
</evidence>
<dbReference type="Pfam" id="PF13365">
    <property type="entry name" value="Trypsin_2"/>
    <property type="match status" value="1"/>
</dbReference>
<evidence type="ECO:0000313" key="2">
    <source>
        <dbReference type="EMBL" id="PJE64639.1"/>
    </source>
</evidence>